<dbReference type="Proteomes" id="UP001212326">
    <property type="component" value="Chromosome"/>
</dbReference>
<feature type="domain" description="PPM-type phosphatase" evidence="3">
    <location>
        <begin position="491"/>
        <end position="711"/>
    </location>
</feature>
<accession>A0ABY7P2H6</accession>
<evidence type="ECO:0000256" key="1">
    <source>
        <dbReference type="ARBA" id="ARBA00022801"/>
    </source>
</evidence>
<gene>
    <name evidence="4" type="ORF">O1G22_09425</name>
</gene>
<dbReference type="Pfam" id="PF07228">
    <property type="entry name" value="SpoIIE"/>
    <property type="match status" value="1"/>
</dbReference>
<sequence length="712" mass="75755">MARSVPVDRRSEEYTDLFGQAPVIFAALSGPNHLLEAANSAFFEALGCDRGRVGEPVGEVIPELAPQGVLDRLDEVYRTGLAYQARDGRLMLGEPGRQREGFFDFTYEPRRDEAGRIDGVVVIAVETTAYHDAHLLASEQRVLLEQIARDAPLAEILDGMATAIEEFSPDMIVSVLLVDPDGQRLRHGTAPRLPGFYNEAIDGTPIADGAGSCGTAAFRHEPVIVTDIATDPLWKDYRDLALRAGVAACWSTPIQDADGRLLGTFAMYHRTPKAPADRDVTLSVAFARIAALAIERHRAVEARRVAQERETAVREDLAFLLEASTAITSETHYAESLQCLARLTVPALAPLCAVHVVERGRTRRIAVAASTREGEQLLSSPALCDDVDAAVARVLASGAIETAHTGSPCAQFGVTGYVCVPLATRGRTFGTLTLLATSLTLDGHTIALAQELARRAASSADNAHQFTDRVRLAHDLQAGLLPPELPRIPGATLAASYRPAGEGLDVGGDFYDVFPLSGDRWAFMIGDVSGRGALAATTTAMVRHTARAAARLLNNPAAVVAAINDALTAGTVEEDQFVSLVYGELRHSASHLALNVIRAGHVPPLVRRADGTVEELTQPGLLLGIRPDPGFCPCDIDLRPGDSLVLVTDGITEARSAEGEFFGEDRLADALVADRTVTPTAATLIESLTAAVTTFAGNAALDDRAALVVTAT</sequence>
<dbReference type="InterPro" id="IPR001932">
    <property type="entry name" value="PPM-type_phosphatase-like_dom"/>
</dbReference>
<dbReference type="Gene3D" id="3.60.40.10">
    <property type="entry name" value="PPM-type phosphatase domain"/>
    <property type="match status" value="1"/>
</dbReference>
<evidence type="ECO:0000259" key="2">
    <source>
        <dbReference type="SMART" id="SM00065"/>
    </source>
</evidence>
<name>A0ABY7P2H6_9ACTN</name>
<reference evidence="4 5" key="1">
    <citation type="submission" date="2022-12" db="EMBL/GenBank/DDBJ databases">
        <authorList>
            <person name="Mo P."/>
        </authorList>
    </citation>
    <scope>NUCLEOTIDE SEQUENCE [LARGE SCALE GENOMIC DNA]</scope>
    <source>
        <strain evidence="4 5">HUAS 2-6</strain>
    </source>
</reference>
<proteinExistence type="predicted"/>
<protein>
    <submittedName>
        <fullName evidence="4">SpoIIE family protein phosphatase</fullName>
    </submittedName>
</protein>
<dbReference type="InterPro" id="IPR036457">
    <property type="entry name" value="PPM-type-like_dom_sf"/>
</dbReference>
<dbReference type="SMART" id="SM00065">
    <property type="entry name" value="GAF"/>
    <property type="match status" value="1"/>
</dbReference>
<dbReference type="InterPro" id="IPR029016">
    <property type="entry name" value="GAF-like_dom_sf"/>
</dbReference>
<dbReference type="InterPro" id="IPR052016">
    <property type="entry name" value="Bact_Sigma-Reg"/>
</dbReference>
<feature type="domain" description="GAF" evidence="2">
    <location>
        <begin position="152"/>
        <end position="304"/>
    </location>
</feature>
<dbReference type="PANTHER" id="PTHR43156:SF2">
    <property type="entry name" value="STAGE II SPORULATION PROTEIN E"/>
    <property type="match status" value="1"/>
</dbReference>
<dbReference type="EMBL" id="CP115300">
    <property type="protein sequence ID" value="WBO63026.1"/>
    <property type="molecule type" value="Genomic_DNA"/>
</dbReference>
<dbReference type="InterPro" id="IPR003018">
    <property type="entry name" value="GAF"/>
</dbReference>
<evidence type="ECO:0000313" key="5">
    <source>
        <dbReference type="Proteomes" id="UP001212326"/>
    </source>
</evidence>
<dbReference type="InterPro" id="IPR013656">
    <property type="entry name" value="PAS_4"/>
</dbReference>
<dbReference type="Pfam" id="PF08448">
    <property type="entry name" value="PAS_4"/>
    <property type="match status" value="1"/>
</dbReference>
<evidence type="ECO:0000313" key="4">
    <source>
        <dbReference type="EMBL" id="WBO63026.1"/>
    </source>
</evidence>
<keyword evidence="5" id="KW-1185">Reference proteome</keyword>
<dbReference type="PANTHER" id="PTHR43156">
    <property type="entry name" value="STAGE II SPORULATION PROTEIN E-RELATED"/>
    <property type="match status" value="1"/>
</dbReference>
<dbReference type="SUPFAM" id="SSF55781">
    <property type="entry name" value="GAF domain-like"/>
    <property type="match status" value="2"/>
</dbReference>
<dbReference type="SUPFAM" id="SSF81606">
    <property type="entry name" value="PP2C-like"/>
    <property type="match status" value="1"/>
</dbReference>
<keyword evidence="1" id="KW-0378">Hydrolase</keyword>
<evidence type="ECO:0000259" key="3">
    <source>
        <dbReference type="SMART" id="SM00331"/>
    </source>
</evidence>
<dbReference type="Gene3D" id="3.30.450.20">
    <property type="entry name" value="PAS domain"/>
    <property type="match status" value="1"/>
</dbReference>
<dbReference type="SMART" id="SM00331">
    <property type="entry name" value="PP2C_SIG"/>
    <property type="match status" value="1"/>
</dbReference>
<dbReference type="Pfam" id="PF01590">
    <property type="entry name" value="GAF"/>
    <property type="match status" value="1"/>
</dbReference>
<dbReference type="Gene3D" id="3.30.450.40">
    <property type="match status" value="2"/>
</dbReference>
<organism evidence="4 5">
    <name type="scientific">Streptomyces camelliae</name>
    <dbReference type="NCBI Taxonomy" id="3004093"/>
    <lineage>
        <taxon>Bacteria</taxon>
        <taxon>Bacillati</taxon>
        <taxon>Actinomycetota</taxon>
        <taxon>Actinomycetes</taxon>
        <taxon>Kitasatosporales</taxon>
        <taxon>Streptomycetaceae</taxon>
        <taxon>Streptomyces</taxon>
    </lineage>
</organism>
<dbReference type="Pfam" id="PF13185">
    <property type="entry name" value="GAF_2"/>
    <property type="match status" value="1"/>
</dbReference>
<dbReference type="RefSeq" id="WP_270080921.1">
    <property type="nucleotide sequence ID" value="NZ_CP115300.1"/>
</dbReference>